<feature type="domain" description="HU" evidence="2">
    <location>
        <begin position="2"/>
        <end position="117"/>
    </location>
</feature>
<name>A0A0S2KJQ0_9BACT</name>
<proteinExistence type="predicted"/>
<keyword evidence="1 3" id="KW-0238">DNA-binding</keyword>
<dbReference type="InterPro" id="IPR010992">
    <property type="entry name" value="IHF-like_DNA-bd_dom_sf"/>
</dbReference>
<dbReference type="Pfam" id="PF18291">
    <property type="entry name" value="HU-HIG"/>
    <property type="match status" value="1"/>
</dbReference>
<organism evidence="3 4">
    <name type="scientific">Hoylesella enoeca</name>
    <dbReference type="NCBI Taxonomy" id="76123"/>
    <lineage>
        <taxon>Bacteria</taxon>
        <taxon>Pseudomonadati</taxon>
        <taxon>Bacteroidota</taxon>
        <taxon>Bacteroidia</taxon>
        <taxon>Bacteroidales</taxon>
        <taxon>Prevotellaceae</taxon>
        <taxon>Hoylesella</taxon>
    </lineage>
</organism>
<dbReference type="EMBL" id="CP013195">
    <property type="protein sequence ID" value="ALO48520.1"/>
    <property type="molecule type" value="Genomic_DNA"/>
</dbReference>
<accession>A0A0S2KJQ0</accession>
<dbReference type="KEGG" id="peo:AS203_05030"/>
<dbReference type="InterPro" id="IPR005902">
    <property type="entry name" value="HU_DNA-bd_put"/>
</dbReference>
<dbReference type="InterPro" id="IPR041607">
    <property type="entry name" value="HU-HIG"/>
</dbReference>
<dbReference type="AlphaFoldDB" id="A0A0S2KJQ0"/>
<dbReference type="GO" id="GO:0003677">
    <property type="term" value="F:DNA binding"/>
    <property type="evidence" value="ECO:0007669"/>
    <property type="project" value="UniProtKB-KW"/>
</dbReference>
<protein>
    <submittedName>
        <fullName evidence="3">DNA-binding protein</fullName>
    </submittedName>
</protein>
<dbReference type="SUPFAM" id="SSF47729">
    <property type="entry name" value="IHF-like DNA-binding proteins"/>
    <property type="match status" value="1"/>
</dbReference>
<evidence type="ECO:0000259" key="2">
    <source>
        <dbReference type="Pfam" id="PF18291"/>
    </source>
</evidence>
<dbReference type="Gene3D" id="4.10.520.10">
    <property type="entry name" value="IHF-like DNA-binding proteins"/>
    <property type="match status" value="1"/>
</dbReference>
<dbReference type="eggNOG" id="COG0776">
    <property type="taxonomic scope" value="Bacteria"/>
</dbReference>
<keyword evidence="4" id="KW-1185">Reference proteome</keyword>
<dbReference type="OrthoDB" id="1120985at2"/>
<evidence type="ECO:0000256" key="1">
    <source>
        <dbReference type="ARBA" id="ARBA00023125"/>
    </source>
</evidence>
<evidence type="ECO:0000313" key="3">
    <source>
        <dbReference type="EMBL" id="ALO48520.1"/>
    </source>
</evidence>
<sequence>MIKFEIVGKKNPQKKTETKYYAQISESTPLTLADIVVLIEKRSTVSSPDIKAVLDALQFEIIQALKNGYSVRLGDLGSFHLTISSNGLPTKEEAKKAGASLIKKVTVQFVKSAEMGRAFVLSALSFMQVPSKKG</sequence>
<dbReference type="NCBIfam" id="TIGR01201">
    <property type="entry name" value="HU_rel"/>
    <property type="match status" value="1"/>
</dbReference>
<dbReference type="RefSeq" id="WP_060544253.1">
    <property type="nucleotide sequence ID" value="NZ_CP013195.1"/>
</dbReference>
<dbReference type="Proteomes" id="UP000056252">
    <property type="component" value="Chromosome"/>
</dbReference>
<dbReference type="STRING" id="76123.AS203_05030"/>
<evidence type="ECO:0000313" key="4">
    <source>
        <dbReference type="Proteomes" id="UP000056252"/>
    </source>
</evidence>
<reference evidence="4" key="1">
    <citation type="submission" date="2015-11" db="EMBL/GenBank/DDBJ databases">
        <authorList>
            <person name="Holder M.E."/>
            <person name="Ajami N.J."/>
            <person name="Petrosino J.F."/>
        </authorList>
    </citation>
    <scope>NUCLEOTIDE SEQUENCE [LARGE SCALE GENOMIC DNA]</scope>
    <source>
        <strain evidence="4">F0113</strain>
    </source>
</reference>
<gene>
    <name evidence="3" type="ORF">AS203_05030</name>
</gene>